<feature type="transmembrane region" description="Helical" evidence="2">
    <location>
        <begin position="196"/>
        <end position="213"/>
    </location>
</feature>
<evidence type="ECO:0000256" key="1">
    <source>
        <dbReference type="SAM" id="MobiDB-lite"/>
    </source>
</evidence>
<dbReference type="EMBL" id="JAJLJH010000001">
    <property type="protein sequence ID" value="MCK9684856.1"/>
    <property type="molecule type" value="Genomic_DNA"/>
</dbReference>
<dbReference type="AlphaFoldDB" id="A0A9X2BZ27"/>
<feature type="region of interest" description="Disordered" evidence="1">
    <location>
        <begin position="512"/>
        <end position="544"/>
    </location>
</feature>
<reference evidence="3" key="1">
    <citation type="submission" date="2021-11" db="EMBL/GenBank/DDBJ databases">
        <title>BS-T2-15 a new species belonging to the Comamonadaceae family isolated from the soil of a French oak forest.</title>
        <authorList>
            <person name="Mieszkin S."/>
            <person name="Alain K."/>
        </authorList>
    </citation>
    <scope>NUCLEOTIDE SEQUENCE</scope>
    <source>
        <strain evidence="3">BS-T2-15</strain>
    </source>
</reference>
<feature type="compositionally biased region" description="Gly residues" evidence="1">
    <location>
        <begin position="534"/>
        <end position="544"/>
    </location>
</feature>
<comment type="caution">
    <text evidence="3">The sequence shown here is derived from an EMBL/GenBank/DDBJ whole genome shotgun (WGS) entry which is preliminary data.</text>
</comment>
<name>A0A9X2BZ27_9BURK</name>
<proteinExistence type="predicted"/>
<feature type="compositionally biased region" description="Low complexity" evidence="1">
    <location>
        <begin position="517"/>
        <end position="533"/>
    </location>
</feature>
<keyword evidence="4" id="KW-1185">Reference proteome</keyword>
<dbReference type="Proteomes" id="UP001139353">
    <property type="component" value="Unassembled WGS sequence"/>
</dbReference>
<evidence type="ECO:0000256" key="2">
    <source>
        <dbReference type="SAM" id="Phobius"/>
    </source>
</evidence>
<dbReference type="RefSeq" id="WP_275680878.1">
    <property type="nucleotide sequence ID" value="NZ_JAJLJH010000001.1"/>
</dbReference>
<organism evidence="3 4">
    <name type="scientific">Scleromatobacter humisilvae</name>
    <dbReference type="NCBI Taxonomy" id="2897159"/>
    <lineage>
        <taxon>Bacteria</taxon>
        <taxon>Pseudomonadati</taxon>
        <taxon>Pseudomonadota</taxon>
        <taxon>Betaproteobacteria</taxon>
        <taxon>Burkholderiales</taxon>
        <taxon>Sphaerotilaceae</taxon>
        <taxon>Scleromatobacter</taxon>
    </lineage>
</organism>
<feature type="transmembrane region" description="Helical" evidence="2">
    <location>
        <begin position="339"/>
        <end position="360"/>
    </location>
</feature>
<dbReference type="InterPro" id="IPR026467">
    <property type="entry name" value="Ser/Gly_Cys_C_dom"/>
</dbReference>
<evidence type="ECO:0000313" key="4">
    <source>
        <dbReference type="Proteomes" id="UP001139353"/>
    </source>
</evidence>
<keyword evidence="2" id="KW-0812">Transmembrane</keyword>
<protein>
    <submittedName>
        <fullName evidence="3">TIGR04222 domain-containing membrane protein</fullName>
    </submittedName>
</protein>
<gene>
    <name evidence="3" type="ORF">LPC04_03950</name>
</gene>
<dbReference type="NCBIfam" id="TIGR04222">
    <property type="entry name" value="near_uncomplex"/>
    <property type="match status" value="1"/>
</dbReference>
<sequence>MNAPETVATGHPRALQLLERIEARGLDAPDDPLGFETRLAEDNGWTLGYAIAVAAEYRRFLVLTQLAKHPVSPSRDVDQAWHLHLTRTVHYAAFCDAVFGRFLHHEPARAGDGEVQRHREMHDYTRTVYRRGFGAAPPEAIWPTPGKPLPPDPVDVPRWTVPALLRPGSRLGWASVVAAWLASFVLGPLLGGSAGVFLVEALVMLGVTGWVVLKPGDVVSTRHRRDVLEPYEVAWFAGAAPRMAMTAIVALLERGILRQPVDAQDTALPRHALAVDRGATAPARHPVEAACLRAATDAGLLFADACRAVKPLADACERRLAAARLIADRGTMPRGRARALLLFTLWLAVCFARCRAAFAGGQFGELVIVAALSLVDVSMLLHLARRPTRVAARAEQSLRDMRLRHGQFKAVSPVGDALALGVALAGAAAFAGDLRFAGLDGPFGALGPPARLMARKKAQEHGSGDGNDSGFGSMFGGLFDASCGGGGSSCGGGAAAVDAGGAGWSAGDVGGGGDAGGSSCSAGSSCGSSCSGGSSCGGGGGSSD</sequence>
<keyword evidence="2" id="KW-0472">Membrane</keyword>
<evidence type="ECO:0000313" key="3">
    <source>
        <dbReference type="EMBL" id="MCK9684856.1"/>
    </source>
</evidence>
<keyword evidence="2" id="KW-1133">Transmembrane helix</keyword>
<feature type="transmembrane region" description="Helical" evidence="2">
    <location>
        <begin position="366"/>
        <end position="384"/>
    </location>
</feature>
<accession>A0A9X2BZ27</accession>